<evidence type="ECO:0000313" key="2">
    <source>
        <dbReference type="Proteomes" id="UP000808215"/>
    </source>
</evidence>
<proteinExistence type="predicted"/>
<gene>
    <name evidence="1" type="ORF">I5589_05990</name>
</gene>
<dbReference type="RefSeq" id="WP_155626194.1">
    <property type="nucleotide sequence ID" value="NZ_CADESV010000002.1"/>
</dbReference>
<evidence type="ECO:0000313" key="1">
    <source>
        <dbReference type="EMBL" id="MBJ9686631.1"/>
    </source>
</evidence>
<accession>A0ABS1AR74</accession>
<keyword evidence="2" id="KW-1185">Reference proteome</keyword>
<organism evidence="1 2">
    <name type="scientific">Burkholderia vietnamiensis</name>
    <dbReference type="NCBI Taxonomy" id="60552"/>
    <lineage>
        <taxon>Bacteria</taxon>
        <taxon>Pseudomonadati</taxon>
        <taxon>Pseudomonadota</taxon>
        <taxon>Betaproteobacteria</taxon>
        <taxon>Burkholderiales</taxon>
        <taxon>Burkholderiaceae</taxon>
        <taxon>Burkholderia</taxon>
        <taxon>Burkholderia cepacia complex</taxon>
    </lineage>
</organism>
<dbReference type="Proteomes" id="UP000808215">
    <property type="component" value="Unassembled WGS sequence"/>
</dbReference>
<dbReference type="EMBL" id="JADVKH010000009">
    <property type="protein sequence ID" value="MBJ9686631.1"/>
    <property type="molecule type" value="Genomic_DNA"/>
</dbReference>
<reference evidence="1 2" key="1">
    <citation type="submission" date="2020-11" db="EMBL/GenBank/DDBJ databases">
        <title>Enhanced detection system for hospital associated transmission using whole genome sequencing surveillance.</title>
        <authorList>
            <person name="Harrison L.H."/>
            <person name="Van Tyne D."/>
            <person name="Marsh J.W."/>
            <person name="Griffith M.P."/>
            <person name="Snyder D.J."/>
            <person name="Cooper V.S."/>
            <person name="Mustapha M."/>
        </authorList>
    </citation>
    <scope>NUCLEOTIDE SEQUENCE [LARGE SCALE GENOMIC DNA]</scope>
    <source>
        <strain evidence="1 2">BC00020</strain>
    </source>
</reference>
<comment type="caution">
    <text evidence="1">The sequence shown here is derived from an EMBL/GenBank/DDBJ whole genome shotgun (WGS) entry which is preliminary data.</text>
</comment>
<evidence type="ECO:0008006" key="3">
    <source>
        <dbReference type="Google" id="ProtNLM"/>
    </source>
</evidence>
<name>A0ABS1AR74_BURVI</name>
<sequence>MLQAITNASPRDVNGERLSISIIGDHQVGTNAVGIWISSGKVRVSLSNAFDKNFDGAGVVDSILSADDLKSASDVFKKICQRIGGPSSKDLPPDTLNVYSIRCMRNGEMTEHQGRLTDLPRDLAIESFGLYQKLLTGYISSGQVVVKVGASVSAVRREREDFLVTVKFSNAGQYGISMRTPDEWEKNWQERLDIGGRRVGGGDLWKASLVGRRLYNKSDLSIRTEELPMGGRGTFVTIPAGGAVEFKFLVAPDQKIPKGTYKFSVLVVTTMTTEGDAPNLSRVNFSSNSARAPNFTFDTDYPATPNEWKDFEARQREKMSSQSVGPGATVAEPGYYRKVAITGERGQFVRGLSKGEQAPTLDRPFEHWVWDADLALSTRCKPGDSCPRDGLWVARTMRMGSVDADVTHVELERRFRAGEIAPSLTGLEGNVLHHYWQWLGA</sequence>
<protein>
    <recommendedName>
        <fullName evidence="3">Tle cognate immunity protein 4 C-terminal domain-containing protein</fullName>
    </recommendedName>
</protein>